<keyword evidence="3" id="KW-1185">Reference proteome</keyword>
<evidence type="ECO:0000259" key="1">
    <source>
        <dbReference type="Pfam" id="PF05899"/>
    </source>
</evidence>
<dbReference type="Gene3D" id="2.60.120.10">
    <property type="entry name" value="Jelly Rolls"/>
    <property type="match status" value="1"/>
</dbReference>
<comment type="caution">
    <text evidence="2">The sequence shown here is derived from an EMBL/GenBank/DDBJ whole genome shotgun (WGS) entry which is preliminary data.</text>
</comment>
<dbReference type="Pfam" id="PF05899">
    <property type="entry name" value="Cupin_3"/>
    <property type="match status" value="1"/>
</dbReference>
<dbReference type="InterPro" id="IPR014710">
    <property type="entry name" value="RmlC-like_jellyroll"/>
</dbReference>
<accession>A0ABN2H946</accession>
<organism evidence="2 3">
    <name type="scientific">Microbacterium lacus</name>
    <dbReference type="NCBI Taxonomy" id="415217"/>
    <lineage>
        <taxon>Bacteria</taxon>
        <taxon>Bacillati</taxon>
        <taxon>Actinomycetota</taxon>
        <taxon>Actinomycetes</taxon>
        <taxon>Micrococcales</taxon>
        <taxon>Microbacteriaceae</taxon>
        <taxon>Microbacterium</taxon>
    </lineage>
</organism>
<dbReference type="PANTHER" id="PTHR40943:SF1">
    <property type="entry name" value="CYTOPLASMIC PROTEIN"/>
    <property type="match status" value="1"/>
</dbReference>
<sequence length="121" mass="13193">MDAFSSVDVLAADLPLVEVPREQVTSGSPRTGVQPVLDVFGVEIGIWEMTEGGMRDIEIDEVFIVLEGEASVTLLVDGLETERIDLRPGSLCRLSAGSATRWDVSRALRKVYVIEREASDS</sequence>
<evidence type="ECO:0000313" key="3">
    <source>
        <dbReference type="Proteomes" id="UP001500596"/>
    </source>
</evidence>
<proteinExistence type="predicted"/>
<protein>
    <submittedName>
        <fullName evidence="2">Cupin domain-containing protein</fullName>
    </submittedName>
</protein>
<dbReference type="InterPro" id="IPR011051">
    <property type="entry name" value="RmlC_Cupin_sf"/>
</dbReference>
<dbReference type="EMBL" id="BAAAPK010000001">
    <property type="protein sequence ID" value="GAA1683941.1"/>
    <property type="molecule type" value="Genomic_DNA"/>
</dbReference>
<dbReference type="SUPFAM" id="SSF51182">
    <property type="entry name" value="RmlC-like cupins"/>
    <property type="match status" value="1"/>
</dbReference>
<evidence type="ECO:0000313" key="2">
    <source>
        <dbReference type="EMBL" id="GAA1683941.1"/>
    </source>
</evidence>
<reference evidence="2 3" key="1">
    <citation type="journal article" date="2019" name="Int. J. Syst. Evol. Microbiol.">
        <title>The Global Catalogue of Microorganisms (GCM) 10K type strain sequencing project: providing services to taxonomists for standard genome sequencing and annotation.</title>
        <authorList>
            <consortium name="The Broad Institute Genomics Platform"/>
            <consortium name="The Broad Institute Genome Sequencing Center for Infectious Disease"/>
            <person name="Wu L."/>
            <person name="Ma J."/>
        </authorList>
    </citation>
    <scope>NUCLEOTIDE SEQUENCE [LARGE SCALE GENOMIC DNA]</scope>
    <source>
        <strain evidence="2 3">JCM 15575</strain>
    </source>
</reference>
<gene>
    <name evidence="2" type="ORF">GCM10009807_29710</name>
</gene>
<dbReference type="InterPro" id="IPR008579">
    <property type="entry name" value="UGlyAH_Cupin_dom"/>
</dbReference>
<dbReference type="RefSeq" id="WP_344055663.1">
    <property type="nucleotide sequence ID" value="NZ_BAAAPK010000001.1"/>
</dbReference>
<name>A0ABN2H946_9MICO</name>
<dbReference type="Proteomes" id="UP001500596">
    <property type="component" value="Unassembled WGS sequence"/>
</dbReference>
<feature type="domain" description="(S)-ureidoglycine aminohydrolase cupin" evidence="1">
    <location>
        <begin position="42"/>
        <end position="112"/>
    </location>
</feature>
<dbReference type="PANTHER" id="PTHR40943">
    <property type="entry name" value="CYTOPLASMIC PROTEIN-RELATED"/>
    <property type="match status" value="1"/>
</dbReference>